<evidence type="ECO:0000313" key="1">
    <source>
        <dbReference type="EMBL" id="GAA2346736.1"/>
    </source>
</evidence>
<proteinExistence type="predicted"/>
<protein>
    <submittedName>
        <fullName evidence="1">Uncharacterized protein</fullName>
    </submittedName>
</protein>
<dbReference type="RefSeq" id="WP_344613324.1">
    <property type="nucleotide sequence ID" value="NZ_BAAARV010000025.1"/>
</dbReference>
<gene>
    <name evidence="1" type="ORF">GCM10010170_033740</name>
</gene>
<evidence type="ECO:0000313" key="2">
    <source>
        <dbReference type="Proteomes" id="UP001501444"/>
    </source>
</evidence>
<reference evidence="1 2" key="1">
    <citation type="journal article" date="2019" name="Int. J. Syst. Evol. Microbiol.">
        <title>The Global Catalogue of Microorganisms (GCM) 10K type strain sequencing project: providing services to taxonomists for standard genome sequencing and annotation.</title>
        <authorList>
            <consortium name="The Broad Institute Genomics Platform"/>
            <consortium name="The Broad Institute Genome Sequencing Center for Infectious Disease"/>
            <person name="Wu L."/>
            <person name="Ma J."/>
        </authorList>
    </citation>
    <scope>NUCLEOTIDE SEQUENCE [LARGE SCALE GENOMIC DNA]</scope>
    <source>
        <strain evidence="1 2">JCM 3272</strain>
    </source>
</reference>
<keyword evidence="2" id="KW-1185">Reference proteome</keyword>
<dbReference type="EMBL" id="BAAARV010000025">
    <property type="protein sequence ID" value="GAA2346736.1"/>
    <property type="molecule type" value="Genomic_DNA"/>
</dbReference>
<organism evidence="1 2">
    <name type="scientific">Dactylosporangium salmoneum</name>
    <dbReference type="NCBI Taxonomy" id="53361"/>
    <lineage>
        <taxon>Bacteria</taxon>
        <taxon>Bacillati</taxon>
        <taxon>Actinomycetota</taxon>
        <taxon>Actinomycetes</taxon>
        <taxon>Micromonosporales</taxon>
        <taxon>Micromonosporaceae</taxon>
        <taxon>Dactylosporangium</taxon>
    </lineage>
</organism>
<dbReference type="Proteomes" id="UP001501444">
    <property type="component" value="Unassembled WGS sequence"/>
</dbReference>
<accession>A0ABN3G915</accession>
<sequence length="79" mass="8730">MGEPQRLGALIAVYATKAWHQPEGDPIVPDPRAPRPDCERHGCGLTCHGWTHTDACKRAFNADRHETWPAQTTGKEAGR</sequence>
<name>A0ABN3G915_9ACTN</name>
<comment type="caution">
    <text evidence="1">The sequence shown here is derived from an EMBL/GenBank/DDBJ whole genome shotgun (WGS) entry which is preliminary data.</text>
</comment>